<evidence type="ECO:0000259" key="6">
    <source>
        <dbReference type="PROSITE" id="PS50983"/>
    </source>
</evidence>
<dbReference type="AlphaFoldDB" id="A0A916K123"/>
<evidence type="ECO:0000256" key="5">
    <source>
        <dbReference type="SAM" id="SignalP"/>
    </source>
</evidence>
<feature type="domain" description="Fe/B12 periplasmic-binding" evidence="6">
    <location>
        <begin position="58"/>
        <end position="323"/>
    </location>
</feature>
<comment type="subcellular location">
    <subcellularLocation>
        <location evidence="1">Cell envelope</location>
    </subcellularLocation>
</comment>
<evidence type="ECO:0000256" key="3">
    <source>
        <dbReference type="ARBA" id="ARBA00022448"/>
    </source>
</evidence>
<evidence type="ECO:0000313" key="8">
    <source>
        <dbReference type="Proteomes" id="UP000693672"/>
    </source>
</evidence>
<feature type="signal peptide" evidence="5">
    <location>
        <begin position="1"/>
        <end position="24"/>
    </location>
</feature>
<keyword evidence="3" id="KW-0813">Transport</keyword>
<dbReference type="PANTHER" id="PTHR30532:SF26">
    <property type="entry name" value="IRON(3+)-HYDROXAMATE-BINDING PROTEIN FHUD"/>
    <property type="match status" value="1"/>
</dbReference>
<keyword evidence="4 5" id="KW-0732">Signal</keyword>
<evidence type="ECO:0000256" key="4">
    <source>
        <dbReference type="ARBA" id="ARBA00022729"/>
    </source>
</evidence>
<dbReference type="InterPro" id="IPR051313">
    <property type="entry name" value="Bact_iron-sidero_bind"/>
</dbReference>
<comment type="similarity">
    <text evidence="2">Belongs to the bacterial solute-binding protein 8 family.</text>
</comment>
<proteinExistence type="inferred from homology"/>
<dbReference type="PANTHER" id="PTHR30532">
    <property type="entry name" value="IRON III DICITRATE-BINDING PERIPLASMIC PROTEIN"/>
    <property type="match status" value="1"/>
</dbReference>
<dbReference type="GO" id="GO:0030288">
    <property type="term" value="C:outer membrane-bounded periplasmic space"/>
    <property type="evidence" value="ECO:0007669"/>
    <property type="project" value="TreeGrafter"/>
</dbReference>
<dbReference type="EMBL" id="CAJVAS010000009">
    <property type="protein sequence ID" value="CAG7624123.1"/>
    <property type="molecule type" value="Genomic_DNA"/>
</dbReference>
<sequence length="323" mass="35473">MLSLRKYRMIGAALLIACLLCLLAACGTNQTAGEAKKSDVITYEGAKGPVQLPANPKRVVVTVQDYVGDVLALGVKPVGAAGWVFQTPYHQSLVSGAENVGDMTGISYEKILSLNPDVIITYQEDTYEKLSQIAPTVLIPYGKYNYRDRLLEIGKALNKTNEAKQWLSRFDQKMQEKKIQLLKTVKPDAKIAIVEITPKELFIYGKSFGRGGDIVYNGLGLRAPAKVEQDAFPQGWAKISLEAIPDYLGQADQLFLGVRDAAVGTGAGEAEKRKSEVTSLAVWNNLPAVKAGRVHEYSVQSFYFNDPIALDQQLDFIVDRLTK</sequence>
<evidence type="ECO:0000256" key="1">
    <source>
        <dbReference type="ARBA" id="ARBA00004196"/>
    </source>
</evidence>
<dbReference type="RefSeq" id="WP_218092378.1">
    <property type="nucleotide sequence ID" value="NZ_CAJVAS010000009.1"/>
</dbReference>
<gene>
    <name evidence="7" type="primary">fhuD_2</name>
    <name evidence="7" type="ORF">PAESOLCIP111_02603</name>
</gene>
<dbReference type="CDD" id="cd01138">
    <property type="entry name" value="FeuA"/>
    <property type="match status" value="1"/>
</dbReference>
<dbReference type="PROSITE" id="PS51257">
    <property type="entry name" value="PROKAR_LIPOPROTEIN"/>
    <property type="match status" value="1"/>
</dbReference>
<name>A0A916K123_9BACL</name>
<dbReference type="Proteomes" id="UP000693672">
    <property type="component" value="Unassembled WGS sequence"/>
</dbReference>
<reference evidence="7" key="1">
    <citation type="submission" date="2021-06" db="EMBL/GenBank/DDBJ databases">
        <authorList>
            <person name="Criscuolo A."/>
        </authorList>
    </citation>
    <scope>NUCLEOTIDE SEQUENCE</scope>
    <source>
        <strain evidence="7">CIP111600</strain>
    </source>
</reference>
<keyword evidence="8" id="KW-1185">Reference proteome</keyword>
<organism evidence="7 8">
    <name type="scientific">Paenibacillus solanacearum</name>
    <dbReference type="NCBI Taxonomy" id="2048548"/>
    <lineage>
        <taxon>Bacteria</taxon>
        <taxon>Bacillati</taxon>
        <taxon>Bacillota</taxon>
        <taxon>Bacilli</taxon>
        <taxon>Bacillales</taxon>
        <taxon>Paenibacillaceae</taxon>
        <taxon>Paenibacillus</taxon>
    </lineage>
</organism>
<accession>A0A916K123</accession>
<feature type="chain" id="PRO_5039455185" evidence="5">
    <location>
        <begin position="25"/>
        <end position="323"/>
    </location>
</feature>
<evidence type="ECO:0000313" key="7">
    <source>
        <dbReference type="EMBL" id="CAG7624123.1"/>
    </source>
</evidence>
<comment type="caution">
    <text evidence="7">The sequence shown here is derived from an EMBL/GenBank/DDBJ whole genome shotgun (WGS) entry which is preliminary data.</text>
</comment>
<protein>
    <submittedName>
        <fullName evidence="7">Iron(3+)-hydroxamate-binding protein FhuD</fullName>
    </submittedName>
</protein>
<dbReference type="PROSITE" id="PS50983">
    <property type="entry name" value="FE_B12_PBP"/>
    <property type="match status" value="1"/>
</dbReference>
<dbReference type="Pfam" id="PF01497">
    <property type="entry name" value="Peripla_BP_2"/>
    <property type="match status" value="1"/>
</dbReference>
<dbReference type="GO" id="GO:1901678">
    <property type="term" value="P:iron coordination entity transport"/>
    <property type="evidence" value="ECO:0007669"/>
    <property type="project" value="UniProtKB-ARBA"/>
</dbReference>
<evidence type="ECO:0000256" key="2">
    <source>
        <dbReference type="ARBA" id="ARBA00008814"/>
    </source>
</evidence>
<dbReference type="InterPro" id="IPR002491">
    <property type="entry name" value="ABC_transptr_periplasmic_BD"/>
</dbReference>